<feature type="non-terminal residue" evidence="3">
    <location>
        <position position="1"/>
    </location>
</feature>
<keyword evidence="3" id="KW-0808">Transferase</keyword>
<dbReference type="InterPro" id="IPR055140">
    <property type="entry name" value="Thiolase_C_2"/>
</dbReference>
<accession>T1BUW1</accession>
<dbReference type="SUPFAM" id="SSF53901">
    <property type="entry name" value="Thiolase-like"/>
    <property type="match status" value="1"/>
</dbReference>
<organism evidence="3">
    <name type="scientific">mine drainage metagenome</name>
    <dbReference type="NCBI Taxonomy" id="410659"/>
    <lineage>
        <taxon>unclassified sequences</taxon>
        <taxon>metagenomes</taxon>
        <taxon>ecological metagenomes</taxon>
    </lineage>
</organism>
<evidence type="ECO:0000256" key="1">
    <source>
        <dbReference type="SAM" id="MobiDB-lite"/>
    </source>
</evidence>
<feature type="region of interest" description="Disordered" evidence="1">
    <location>
        <begin position="78"/>
        <end position="136"/>
    </location>
</feature>
<dbReference type="PANTHER" id="PTHR42870">
    <property type="entry name" value="ACETYL-COA C-ACETYLTRANSFERASE"/>
    <property type="match status" value="1"/>
</dbReference>
<evidence type="ECO:0000313" key="3">
    <source>
        <dbReference type="EMBL" id="EQD76771.1"/>
    </source>
</evidence>
<gene>
    <name evidence="3" type="ORF">B1A_03255</name>
</gene>
<reference evidence="3" key="2">
    <citation type="journal article" date="2014" name="ISME J.">
        <title>Microbial stratification in low pH oxic and suboxic macroscopic growths along an acid mine drainage.</title>
        <authorList>
            <person name="Mendez-Garcia C."/>
            <person name="Mesa V."/>
            <person name="Sprenger R.R."/>
            <person name="Richter M."/>
            <person name="Diez M.S."/>
            <person name="Solano J."/>
            <person name="Bargiela R."/>
            <person name="Golyshina O.V."/>
            <person name="Manteca A."/>
            <person name="Ramos J.L."/>
            <person name="Gallego J.R."/>
            <person name="Llorente I."/>
            <person name="Martins Dos Santos V.A."/>
            <person name="Jensen O.N."/>
            <person name="Pelaez A.I."/>
            <person name="Sanchez J."/>
            <person name="Ferrer M."/>
        </authorList>
    </citation>
    <scope>NUCLEOTIDE SEQUENCE</scope>
</reference>
<dbReference type="Gene3D" id="3.40.47.10">
    <property type="match status" value="1"/>
</dbReference>
<name>T1BUW1_9ZZZZ</name>
<reference evidence="3" key="1">
    <citation type="submission" date="2013-08" db="EMBL/GenBank/DDBJ databases">
        <authorList>
            <person name="Mendez C."/>
            <person name="Richter M."/>
            <person name="Ferrer M."/>
            <person name="Sanchez J."/>
        </authorList>
    </citation>
    <scope>NUCLEOTIDE SEQUENCE</scope>
</reference>
<feature type="domain" description="Thiolase C-terminal" evidence="2">
    <location>
        <begin position="5"/>
        <end position="93"/>
    </location>
</feature>
<dbReference type="AlphaFoldDB" id="T1BUW1"/>
<sequence length="136" mass="14709">AMRLIDRVDLTTFAATRIAARRAYEMARITRKELEVVELHDAFAPFALIDLEDLGVCGPGEAGNWFAQGWVAPDGRLPVNPSGGVLGRGHPSAPPGSPRSRRWRASSGARPGRERFRAFPGSGSPSRSAEWLPTTS</sequence>
<comment type="caution">
    <text evidence="3">The sequence shown here is derived from an EMBL/GenBank/DDBJ whole genome shotgun (WGS) entry which is preliminary data.</text>
</comment>
<dbReference type="PANTHER" id="PTHR42870:SF1">
    <property type="entry name" value="NON-SPECIFIC LIPID-TRANSFER PROTEIN-LIKE 2"/>
    <property type="match status" value="1"/>
</dbReference>
<protein>
    <submittedName>
        <fullName evidence="3">Acetyl-CoA acetyltransferase</fullName>
    </submittedName>
</protein>
<dbReference type="GO" id="GO:0016746">
    <property type="term" value="F:acyltransferase activity"/>
    <property type="evidence" value="ECO:0007669"/>
    <property type="project" value="InterPro"/>
</dbReference>
<dbReference type="InterPro" id="IPR016039">
    <property type="entry name" value="Thiolase-like"/>
</dbReference>
<dbReference type="EMBL" id="AUZX01002401">
    <property type="protein sequence ID" value="EQD76771.1"/>
    <property type="molecule type" value="Genomic_DNA"/>
</dbReference>
<proteinExistence type="predicted"/>
<evidence type="ECO:0000259" key="2">
    <source>
        <dbReference type="Pfam" id="PF22691"/>
    </source>
</evidence>
<dbReference type="Pfam" id="PF22691">
    <property type="entry name" value="Thiolase_C_1"/>
    <property type="match status" value="1"/>
</dbReference>
<feature type="compositionally biased region" description="Polar residues" evidence="1">
    <location>
        <begin position="123"/>
        <end position="136"/>
    </location>
</feature>